<keyword evidence="4 6" id="KW-1133">Transmembrane helix</keyword>
<reference evidence="8 9" key="1">
    <citation type="submission" date="2016-11" db="EMBL/GenBank/DDBJ databases">
        <authorList>
            <person name="Jaros S."/>
            <person name="Januszkiewicz K."/>
            <person name="Wedrychowicz H."/>
        </authorList>
    </citation>
    <scope>NUCLEOTIDE SEQUENCE [LARGE SCALE GENOMIC DNA]</scope>
    <source>
        <strain evidence="8 9">DSM 27406</strain>
    </source>
</reference>
<evidence type="ECO:0000256" key="4">
    <source>
        <dbReference type="ARBA" id="ARBA00022989"/>
    </source>
</evidence>
<evidence type="ECO:0000256" key="3">
    <source>
        <dbReference type="ARBA" id="ARBA00022692"/>
    </source>
</evidence>
<feature type="domain" description="ABC3 transporter permease C-terminal" evidence="7">
    <location>
        <begin position="282"/>
        <end position="393"/>
    </location>
</feature>
<dbReference type="OrthoDB" id="1011751at2"/>
<protein>
    <submittedName>
        <fullName evidence="8">FtsX-like permease family protein</fullName>
    </submittedName>
</protein>
<organism evidence="8 9">
    <name type="scientific">Chitinophaga jiangningensis</name>
    <dbReference type="NCBI Taxonomy" id="1419482"/>
    <lineage>
        <taxon>Bacteria</taxon>
        <taxon>Pseudomonadati</taxon>
        <taxon>Bacteroidota</taxon>
        <taxon>Chitinophagia</taxon>
        <taxon>Chitinophagales</taxon>
        <taxon>Chitinophagaceae</taxon>
        <taxon>Chitinophaga</taxon>
    </lineage>
</organism>
<evidence type="ECO:0000256" key="1">
    <source>
        <dbReference type="ARBA" id="ARBA00004651"/>
    </source>
</evidence>
<keyword evidence="3 6" id="KW-0812">Transmembrane</keyword>
<evidence type="ECO:0000256" key="5">
    <source>
        <dbReference type="ARBA" id="ARBA00023136"/>
    </source>
</evidence>
<accession>A0A1M7I4H9</accession>
<evidence type="ECO:0000256" key="2">
    <source>
        <dbReference type="ARBA" id="ARBA00022475"/>
    </source>
</evidence>
<feature type="transmembrane region" description="Helical" evidence="6">
    <location>
        <begin position="331"/>
        <end position="351"/>
    </location>
</feature>
<evidence type="ECO:0000259" key="7">
    <source>
        <dbReference type="Pfam" id="PF02687"/>
    </source>
</evidence>
<comment type="subcellular location">
    <subcellularLocation>
        <location evidence="1">Cell membrane</location>
        <topology evidence="1">Multi-pass membrane protein</topology>
    </subcellularLocation>
</comment>
<evidence type="ECO:0000313" key="8">
    <source>
        <dbReference type="EMBL" id="SHM35605.1"/>
    </source>
</evidence>
<keyword evidence="9" id="KW-1185">Reference proteome</keyword>
<dbReference type="Pfam" id="PF02687">
    <property type="entry name" value="FtsX"/>
    <property type="match status" value="1"/>
</dbReference>
<feature type="transmembrane region" description="Helical" evidence="6">
    <location>
        <begin position="276"/>
        <end position="303"/>
    </location>
</feature>
<dbReference type="STRING" id="1419482.SAMN05444266_107504"/>
<dbReference type="GO" id="GO:0005886">
    <property type="term" value="C:plasma membrane"/>
    <property type="evidence" value="ECO:0007669"/>
    <property type="project" value="UniProtKB-SubCell"/>
</dbReference>
<dbReference type="Proteomes" id="UP000184420">
    <property type="component" value="Unassembled WGS sequence"/>
</dbReference>
<keyword evidence="5 6" id="KW-0472">Membrane</keyword>
<dbReference type="EMBL" id="FRBL01000007">
    <property type="protein sequence ID" value="SHM35605.1"/>
    <property type="molecule type" value="Genomic_DNA"/>
</dbReference>
<proteinExistence type="predicted"/>
<evidence type="ECO:0000313" key="9">
    <source>
        <dbReference type="Proteomes" id="UP000184420"/>
    </source>
</evidence>
<keyword evidence="2" id="KW-1003">Cell membrane</keyword>
<evidence type="ECO:0000256" key="6">
    <source>
        <dbReference type="SAM" id="Phobius"/>
    </source>
</evidence>
<sequence length="399" mass="44331">MHAFFALLKKIIRTGIGKGRFIMASLGLGIAMVLILIALQANSDFNQLLYSDKNQNETADFLVINKKVTNSMMGQPQKMVLSQEEIDNIRRQPFVQASGLITSSKFKVVAQAPGELHFATDMFFESVPDSFIDVKEDDWKWEPGNRVIPIILPNDFLNLYNFGFSLSQDLPQISQETVKALPLQIVISNGLISETYTGHIVGFSDRISSFLVPASFMDWANEKYGVAGTATTASRIVIKTADPSNPALVKFLNDNGYTTNQDKLKFSKTRVIVQTIVSVIGFFGLVLLFFALLVFSMFIQLIIASCKKEIQLLVTLGTAPKQLQRYLLKQFIPLYIVIGVVSLLIVVVLQYQAHVVLAKHDMAVSPLPAAWTFAGAAVVISLVYIVNLVTVRKYILQDQ</sequence>
<gene>
    <name evidence="8" type="ORF">SAMN05444266_107504</name>
</gene>
<name>A0A1M7I4H9_9BACT</name>
<dbReference type="InterPro" id="IPR003838">
    <property type="entry name" value="ABC3_permease_C"/>
</dbReference>
<feature type="transmembrane region" description="Helical" evidence="6">
    <location>
        <begin position="371"/>
        <end position="391"/>
    </location>
</feature>
<dbReference type="AlphaFoldDB" id="A0A1M7I4H9"/>
<dbReference type="RefSeq" id="WP_073084661.1">
    <property type="nucleotide sequence ID" value="NZ_FRBL01000007.1"/>
</dbReference>
<feature type="transmembrane region" description="Helical" evidence="6">
    <location>
        <begin position="21"/>
        <end position="39"/>
    </location>
</feature>